<keyword evidence="2" id="KW-0547">Nucleotide-binding</keyword>
<sequence length="117" mass="12749">MRPVLKDLSLQIEDGETIGIVGANGAGKTTLLRTLARISACDSGDAFLDGESLFKGSAKTRAGMLFLSHHPNLYPVLTGEENLKLTSRLYGQSKSNDEITAVLEEVGLSRFRWDPIR</sequence>
<accession>A0A1E3X1Z1</accession>
<proteinExistence type="predicted"/>
<protein>
    <submittedName>
        <fullName evidence="5">ABC transporter ATP-binding component</fullName>
    </submittedName>
</protein>
<dbReference type="PANTHER" id="PTHR42939:SF1">
    <property type="entry name" value="ABC TRANSPORTER ATP-BINDING PROTEIN ALBC-RELATED"/>
    <property type="match status" value="1"/>
</dbReference>
<evidence type="ECO:0000313" key="5">
    <source>
        <dbReference type="EMBL" id="ODS29617.1"/>
    </source>
</evidence>
<evidence type="ECO:0000256" key="1">
    <source>
        <dbReference type="ARBA" id="ARBA00022448"/>
    </source>
</evidence>
<dbReference type="InterPro" id="IPR027417">
    <property type="entry name" value="P-loop_NTPase"/>
</dbReference>
<dbReference type="PANTHER" id="PTHR42939">
    <property type="entry name" value="ABC TRANSPORTER ATP-BINDING PROTEIN ALBC-RELATED"/>
    <property type="match status" value="1"/>
</dbReference>
<dbReference type="GO" id="GO:0005524">
    <property type="term" value="F:ATP binding"/>
    <property type="evidence" value="ECO:0007669"/>
    <property type="project" value="UniProtKB-KW"/>
</dbReference>
<dbReference type="InterPro" id="IPR003439">
    <property type="entry name" value="ABC_transporter-like_ATP-bd"/>
</dbReference>
<dbReference type="Proteomes" id="UP000094056">
    <property type="component" value="Unassembled WGS sequence"/>
</dbReference>
<feature type="domain" description="ABC transporter" evidence="4">
    <location>
        <begin position="5"/>
        <end position="116"/>
    </location>
</feature>
<dbReference type="Pfam" id="PF00005">
    <property type="entry name" value="ABC_tran"/>
    <property type="match status" value="1"/>
</dbReference>
<organism evidence="5 6">
    <name type="scientific">Candidatus Scalindua rubra</name>
    <dbReference type="NCBI Taxonomy" id="1872076"/>
    <lineage>
        <taxon>Bacteria</taxon>
        <taxon>Pseudomonadati</taxon>
        <taxon>Planctomycetota</taxon>
        <taxon>Candidatus Brocadiia</taxon>
        <taxon>Candidatus Brocadiales</taxon>
        <taxon>Candidatus Scalinduaceae</taxon>
        <taxon>Candidatus Scalindua</taxon>
    </lineage>
</organism>
<gene>
    <name evidence="5" type="ORF">SCARUB_05283</name>
</gene>
<keyword evidence="3 5" id="KW-0067">ATP-binding</keyword>
<keyword evidence="1" id="KW-0813">Transport</keyword>
<dbReference type="GO" id="GO:0016887">
    <property type="term" value="F:ATP hydrolysis activity"/>
    <property type="evidence" value="ECO:0007669"/>
    <property type="project" value="InterPro"/>
</dbReference>
<name>A0A1E3X1Z1_9BACT</name>
<evidence type="ECO:0000256" key="3">
    <source>
        <dbReference type="ARBA" id="ARBA00022840"/>
    </source>
</evidence>
<evidence type="ECO:0000259" key="4">
    <source>
        <dbReference type="Pfam" id="PF00005"/>
    </source>
</evidence>
<evidence type="ECO:0000313" key="6">
    <source>
        <dbReference type="Proteomes" id="UP000094056"/>
    </source>
</evidence>
<reference evidence="5 6" key="1">
    <citation type="submission" date="2016-07" db="EMBL/GenBank/DDBJ databases">
        <title>Draft genome of Scalindua rubra, obtained from a brine-seawater interface in the Red Sea, sheds light on salt adaptation in anammox bacteria.</title>
        <authorList>
            <person name="Speth D.R."/>
            <person name="Lagkouvardos I."/>
            <person name="Wang Y."/>
            <person name="Qian P.-Y."/>
            <person name="Dutilh B.E."/>
            <person name="Jetten M.S."/>
        </authorList>
    </citation>
    <scope>NUCLEOTIDE SEQUENCE [LARGE SCALE GENOMIC DNA]</scope>
    <source>
        <strain evidence="5">BSI-1</strain>
    </source>
</reference>
<dbReference type="InterPro" id="IPR051782">
    <property type="entry name" value="ABC_Transporter_VariousFunc"/>
</dbReference>
<comment type="caution">
    <text evidence="5">The sequence shown here is derived from an EMBL/GenBank/DDBJ whole genome shotgun (WGS) entry which is preliminary data.</text>
</comment>
<dbReference type="AlphaFoldDB" id="A0A1E3X1Z1"/>
<dbReference type="Gene3D" id="3.40.50.300">
    <property type="entry name" value="P-loop containing nucleotide triphosphate hydrolases"/>
    <property type="match status" value="1"/>
</dbReference>
<feature type="non-terminal residue" evidence="5">
    <location>
        <position position="117"/>
    </location>
</feature>
<evidence type="ECO:0000256" key="2">
    <source>
        <dbReference type="ARBA" id="ARBA00022741"/>
    </source>
</evidence>
<dbReference type="EMBL" id="MAYW01000443">
    <property type="protein sequence ID" value="ODS29617.1"/>
    <property type="molecule type" value="Genomic_DNA"/>
</dbReference>
<dbReference type="SUPFAM" id="SSF52540">
    <property type="entry name" value="P-loop containing nucleoside triphosphate hydrolases"/>
    <property type="match status" value="1"/>
</dbReference>